<feature type="region of interest" description="Disordered" evidence="7">
    <location>
        <begin position="280"/>
        <end position="301"/>
    </location>
</feature>
<feature type="compositionally biased region" description="Low complexity" evidence="7">
    <location>
        <begin position="136"/>
        <end position="172"/>
    </location>
</feature>
<accession>A0A100I9U7</accession>
<dbReference type="Proteomes" id="UP000068243">
    <property type="component" value="Unassembled WGS sequence"/>
</dbReference>
<feature type="domain" description="BZIP" evidence="8">
    <location>
        <begin position="197"/>
        <end position="256"/>
    </location>
</feature>
<reference evidence="10" key="1">
    <citation type="journal article" date="2016" name="Genome Announc.">
        <title>Draft genome sequence of Aspergillus niger strain An76.</title>
        <authorList>
            <person name="Gong W."/>
            <person name="Cheng Z."/>
            <person name="Zhang H."/>
            <person name="Liu L."/>
            <person name="Gao P."/>
            <person name="Wang L."/>
        </authorList>
    </citation>
    <scope>NUCLEOTIDE SEQUENCE [LARGE SCALE GENOMIC DNA]</scope>
    <source>
        <strain evidence="10">An76</strain>
    </source>
</reference>
<evidence type="ECO:0000313" key="9">
    <source>
        <dbReference type="EMBL" id="GAQ37318.1"/>
    </source>
</evidence>
<evidence type="ECO:0000313" key="10">
    <source>
        <dbReference type="Proteomes" id="UP000068243"/>
    </source>
</evidence>
<dbReference type="OrthoDB" id="1939598at2759"/>
<dbReference type="VEuPathDB" id="FungiDB:M747DRAFT_369953"/>
<proteinExistence type="predicted"/>
<evidence type="ECO:0000256" key="2">
    <source>
        <dbReference type="ARBA" id="ARBA00023015"/>
    </source>
</evidence>
<dbReference type="Pfam" id="PF07716">
    <property type="entry name" value="bZIP_2"/>
    <property type="match status" value="1"/>
</dbReference>
<dbReference type="SMART" id="SM00338">
    <property type="entry name" value="BRLZ"/>
    <property type="match status" value="1"/>
</dbReference>
<keyword evidence="3" id="KW-0238">DNA-binding</keyword>
<dbReference type="VEuPathDB" id="FungiDB:An07g08880"/>
<keyword evidence="4" id="KW-0804">Transcription</keyword>
<dbReference type="PROSITE" id="PS00036">
    <property type="entry name" value="BZIP_BASIC"/>
    <property type="match status" value="1"/>
</dbReference>
<feature type="region of interest" description="Disordered" evidence="7">
    <location>
        <begin position="120"/>
        <end position="186"/>
    </location>
</feature>
<dbReference type="VEuPathDB" id="FungiDB:An04g00850"/>
<evidence type="ECO:0000256" key="3">
    <source>
        <dbReference type="ARBA" id="ARBA00023125"/>
    </source>
</evidence>
<dbReference type="PANTHER" id="PTHR13044:SF14">
    <property type="entry name" value="CRYPTOCEPHAL, ISOFORM A"/>
    <property type="match status" value="1"/>
</dbReference>
<gene>
    <name evidence="9" type="ORF">ABL_02062</name>
</gene>
<dbReference type="EMBL" id="BCMY01000003">
    <property type="protein sequence ID" value="GAQ37318.1"/>
    <property type="molecule type" value="Genomic_DNA"/>
</dbReference>
<evidence type="ECO:0000256" key="6">
    <source>
        <dbReference type="SAM" id="Coils"/>
    </source>
</evidence>
<evidence type="ECO:0000256" key="7">
    <source>
        <dbReference type="SAM" id="MobiDB-lite"/>
    </source>
</evidence>
<feature type="coiled-coil region" evidence="6">
    <location>
        <begin position="218"/>
        <end position="245"/>
    </location>
</feature>
<evidence type="ECO:0000256" key="4">
    <source>
        <dbReference type="ARBA" id="ARBA00023163"/>
    </source>
</evidence>
<dbReference type="PROSITE" id="PS50217">
    <property type="entry name" value="BZIP"/>
    <property type="match status" value="1"/>
</dbReference>
<dbReference type="GO" id="GO:0005634">
    <property type="term" value="C:nucleus"/>
    <property type="evidence" value="ECO:0007669"/>
    <property type="project" value="UniProtKB-SubCell"/>
</dbReference>
<comment type="subcellular location">
    <subcellularLocation>
        <location evidence="1">Nucleus</location>
    </subcellularLocation>
</comment>
<dbReference type="PANTHER" id="PTHR13044">
    <property type="entry name" value="ACTIVATING TRANSCRIPTION FACTOR ATF 4/5"/>
    <property type="match status" value="1"/>
</dbReference>
<dbReference type="InterPro" id="IPR004827">
    <property type="entry name" value="bZIP"/>
</dbReference>
<dbReference type="Gene3D" id="1.20.5.170">
    <property type="match status" value="1"/>
</dbReference>
<keyword evidence="6" id="KW-0175">Coiled coil</keyword>
<organism evidence="9 10">
    <name type="scientific">Aspergillus niger</name>
    <dbReference type="NCBI Taxonomy" id="5061"/>
    <lineage>
        <taxon>Eukaryota</taxon>
        <taxon>Fungi</taxon>
        <taxon>Dikarya</taxon>
        <taxon>Ascomycota</taxon>
        <taxon>Pezizomycotina</taxon>
        <taxon>Eurotiomycetes</taxon>
        <taxon>Eurotiomycetidae</taxon>
        <taxon>Eurotiales</taxon>
        <taxon>Aspergillaceae</taxon>
        <taxon>Aspergillus</taxon>
        <taxon>Aspergillus subgen. Circumdati</taxon>
    </lineage>
</organism>
<dbReference type="CDD" id="cd14705">
    <property type="entry name" value="bZIP_Zip1"/>
    <property type="match status" value="1"/>
</dbReference>
<evidence type="ECO:0000256" key="1">
    <source>
        <dbReference type="ARBA" id="ARBA00004123"/>
    </source>
</evidence>
<comment type="caution">
    <text evidence="9">The sequence shown here is derived from an EMBL/GenBank/DDBJ whole genome shotgun (WGS) entry which is preliminary data.</text>
</comment>
<protein>
    <recommendedName>
        <fullName evidence="8">BZIP domain-containing protein</fullName>
    </recommendedName>
</protein>
<dbReference type="GO" id="GO:0000977">
    <property type="term" value="F:RNA polymerase II transcription regulatory region sequence-specific DNA binding"/>
    <property type="evidence" value="ECO:0007669"/>
    <property type="project" value="TreeGrafter"/>
</dbReference>
<dbReference type="InterPro" id="IPR046347">
    <property type="entry name" value="bZIP_sf"/>
</dbReference>
<dbReference type="VEuPathDB" id="FungiDB:ATCC64974_77010"/>
<keyword evidence="5" id="KW-0539">Nucleus</keyword>
<name>A0A100I9U7_ASPNG</name>
<dbReference type="AlphaFoldDB" id="A0A100I9U7"/>
<keyword evidence="2" id="KW-0805">Transcription regulation</keyword>
<dbReference type="GO" id="GO:0001228">
    <property type="term" value="F:DNA-binding transcription activator activity, RNA polymerase II-specific"/>
    <property type="evidence" value="ECO:0007669"/>
    <property type="project" value="TreeGrafter"/>
</dbReference>
<evidence type="ECO:0000259" key="8">
    <source>
        <dbReference type="PROSITE" id="PS50217"/>
    </source>
</evidence>
<sequence>MSEFNGRRAPNFSQYLDDLNAIPSPYDQALQQQHQDSYNLENELSLFTNAEFFDFDKFADLNLPNFDQLEDNTVKKETAQDTSSDMDFLNLLGEGFGNVNDISSTMNSINTQPLPVQNTQYSAVPSLPNGPLNINPAPSQAASQPSPQSSITSPPSAAAIPAPAPATTSPAAGPKRKNTQKTPAMSVEEAARVAAEEDKRRRNTAASARFRVKKKMREQALEKTVKETTEKNTALEARVTALELENQWLKNLITEKNGQTSEEAKKSESDIAAMFKKFLASQQQKETERSSSESKIGVGTA</sequence>
<dbReference type="SUPFAM" id="SSF57959">
    <property type="entry name" value="Leucine zipper domain"/>
    <property type="match status" value="1"/>
</dbReference>
<dbReference type="OMA" id="EFDKFTD"/>
<evidence type="ECO:0000256" key="5">
    <source>
        <dbReference type="ARBA" id="ARBA00023242"/>
    </source>
</evidence>
<dbReference type="VEuPathDB" id="FungiDB:ASPNIDRAFT2_1186772"/>
<dbReference type="FunFam" id="1.20.5.170:FF:000075">
    <property type="entry name" value="BZIP transcription factor (MetR)"/>
    <property type="match status" value="1"/>
</dbReference>